<evidence type="ECO:0000313" key="3">
    <source>
        <dbReference type="EMBL" id="MFC6236526.1"/>
    </source>
</evidence>
<comment type="caution">
    <text evidence="3">The sequence shown here is derived from an EMBL/GenBank/DDBJ whole genome shotgun (WGS) entry which is preliminary data.</text>
</comment>
<feature type="transmembrane region" description="Helical" evidence="1">
    <location>
        <begin position="21"/>
        <end position="40"/>
    </location>
</feature>
<reference evidence="4" key="1">
    <citation type="journal article" date="2019" name="Int. J. Syst. Evol. Microbiol.">
        <title>The Global Catalogue of Microorganisms (GCM) 10K type strain sequencing project: providing services to taxonomists for standard genome sequencing and annotation.</title>
        <authorList>
            <consortium name="The Broad Institute Genomics Platform"/>
            <consortium name="The Broad Institute Genome Sequencing Center for Infectious Disease"/>
            <person name="Wu L."/>
            <person name="Ma J."/>
        </authorList>
    </citation>
    <scope>NUCLEOTIDE SEQUENCE [LARGE SCALE GENOMIC DNA]</scope>
    <source>
        <strain evidence="4">CGMCC 4.7317</strain>
    </source>
</reference>
<dbReference type="Pfam" id="PF14340">
    <property type="entry name" value="DUF4395"/>
    <property type="match status" value="1"/>
</dbReference>
<evidence type="ECO:0000256" key="1">
    <source>
        <dbReference type="SAM" id="Phobius"/>
    </source>
</evidence>
<keyword evidence="1" id="KW-0812">Transmembrane</keyword>
<name>A0ABW1SVV1_9ACTN</name>
<protein>
    <submittedName>
        <fullName evidence="3">DUF4395 domain-containing protein</fullName>
    </submittedName>
</protein>
<organism evidence="3 4">
    <name type="scientific">Longivirga aurantiaca</name>
    <dbReference type="NCBI Taxonomy" id="1837743"/>
    <lineage>
        <taxon>Bacteria</taxon>
        <taxon>Bacillati</taxon>
        <taxon>Actinomycetota</taxon>
        <taxon>Actinomycetes</taxon>
        <taxon>Sporichthyales</taxon>
        <taxon>Sporichthyaceae</taxon>
        <taxon>Longivirga</taxon>
    </lineage>
</organism>
<keyword evidence="1" id="KW-0472">Membrane</keyword>
<feature type="transmembrane region" description="Helical" evidence="1">
    <location>
        <begin position="46"/>
        <end position="73"/>
    </location>
</feature>
<dbReference type="EMBL" id="JBHSTI010000002">
    <property type="protein sequence ID" value="MFC6236526.1"/>
    <property type="molecule type" value="Genomic_DNA"/>
</dbReference>
<evidence type="ECO:0000259" key="2">
    <source>
        <dbReference type="Pfam" id="PF14340"/>
    </source>
</evidence>
<feature type="transmembrane region" description="Helical" evidence="1">
    <location>
        <begin position="94"/>
        <end position="112"/>
    </location>
</feature>
<dbReference type="InterPro" id="IPR025508">
    <property type="entry name" value="DUF4395"/>
</dbReference>
<evidence type="ECO:0000313" key="4">
    <source>
        <dbReference type="Proteomes" id="UP001596138"/>
    </source>
</evidence>
<dbReference type="Proteomes" id="UP001596138">
    <property type="component" value="Unassembled WGS sequence"/>
</dbReference>
<accession>A0ABW1SVV1</accession>
<keyword evidence="1" id="KW-1133">Transmembrane helix</keyword>
<proteinExistence type="predicted"/>
<keyword evidence="4" id="KW-1185">Reference proteome</keyword>
<dbReference type="RefSeq" id="WP_386763569.1">
    <property type="nucleotide sequence ID" value="NZ_JBHSTI010000002.1"/>
</dbReference>
<feature type="domain" description="DUF4395" evidence="2">
    <location>
        <begin position="17"/>
        <end position="150"/>
    </location>
</feature>
<sequence length="158" mass="16474">MTTLDSRPTATARPRQIDARGPRFAAAITVVVLAATLVTIDSTLSVVLLAVQAVAFALGSLVGLHAQPYGWIFRSLVRPRLAPPTKFEDVAPPRFAQTVGLVFAVVGLAGLLTGATVVAYVAVSFALAAAFLNAAFDFCLGCEMYLLGKRVLGSRAAA</sequence>
<feature type="transmembrane region" description="Helical" evidence="1">
    <location>
        <begin position="118"/>
        <end position="140"/>
    </location>
</feature>
<gene>
    <name evidence="3" type="ORF">ACFQGU_01450</name>
</gene>